<dbReference type="InterPro" id="IPR013249">
    <property type="entry name" value="RNA_pol_sigma70_r4_t2"/>
</dbReference>
<evidence type="ECO:0000256" key="1">
    <source>
        <dbReference type="ARBA" id="ARBA00010641"/>
    </source>
</evidence>
<name>A8MKG3_ALKOO</name>
<keyword evidence="9" id="KW-1185">Reference proteome</keyword>
<dbReference type="InterPro" id="IPR007627">
    <property type="entry name" value="RNA_pol_sigma70_r2"/>
</dbReference>
<dbReference type="InterPro" id="IPR036388">
    <property type="entry name" value="WH-like_DNA-bd_sf"/>
</dbReference>
<dbReference type="GO" id="GO:0016987">
    <property type="term" value="F:sigma factor activity"/>
    <property type="evidence" value="ECO:0007669"/>
    <property type="project" value="UniProtKB-KW"/>
</dbReference>
<dbReference type="PANTHER" id="PTHR43133:SF52">
    <property type="entry name" value="ECF RNA POLYMERASE SIGMA FACTOR SIGL"/>
    <property type="match status" value="1"/>
</dbReference>
<dbReference type="GO" id="GO:0003677">
    <property type="term" value="F:DNA binding"/>
    <property type="evidence" value="ECO:0007669"/>
    <property type="project" value="UniProtKB-KW"/>
</dbReference>
<dbReference type="AlphaFoldDB" id="A8MKG3"/>
<keyword evidence="4" id="KW-0238">DNA-binding</keyword>
<accession>A8MKG3</accession>
<sequence length="204" mass="24872">MKRQGFKNYDNKKEINFKNTVTFFRPTRLYSERRFLMKTNAMDRAYREYHKELYLYALSLCRQEDLAKDLVSETFYKAFMASNLPKGSFKYWLFRVLKNHFIDLKRKNHETLTMDAYHGSLPDGLDKGPVKSFLQKERDQRLYQHLLRLEPETYREVLYLYYYEEMKIKDIAMTINQSETHIKTNLYRARKKLGKVLKEDSYEF</sequence>
<dbReference type="InterPro" id="IPR013324">
    <property type="entry name" value="RNA_pol_sigma_r3/r4-like"/>
</dbReference>
<organism evidence="8 9">
    <name type="scientific">Alkaliphilus oremlandii (strain OhILAs)</name>
    <name type="common">Clostridium oremlandii (strain OhILAs)</name>
    <dbReference type="NCBI Taxonomy" id="350688"/>
    <lineage>
        <taxon>Bacteria</taxon>
        <taxon>Bacillati</taxon>
        <taxon>Bacillota</taxon>
        <taxon>Clostridia</taxon>
        <taxon>Peptostreptococcales</taxon>
        <taxon>Natronincolaceae</taxon>
        <taxon>Alkaliphilus</taxon>
    </lineage>
</organism>
<dbReference type="InterPro" id="IPR039425">
    <property type="entry name" value="RNA_pol_sigma-70-like"/>
</dbReference>
<evidence type="ECO:0000313" key="9">
    <source>
        <dbReference type="Proteomes" id="UP000000269"/>
    </source>
</evidence>
<dbReference type="Pfam" id="PF08281">
    <property type="entry name" value="Sigma70_r4_2"/>
    <property type="match status" value="1"/>
</dbReference>
<proteinExistence type="inferred from homology"/>
<evidence type="ECO:0000313" key="8">
    <source>
        <dbReference type="EMBL" id="ABW20295.1"/>
    </source>
</evidence>
<dbReference type="EMBL" id="CP000853">
    <property type="protein sequence ID" value="ABW20295.1"/>
    <property type="molecule type" value="Genomic_DNA"/>
</dbReference>
<dbReference type="NCBIfam" id="TIGR02937">
    <property type="entry name" value="sigma70-ECF"/>
    <property type="match status" value="1"/>
</dbReference>
<gene>
    <name evidence="8" type="ordered locus">Clos_2764</name>
</gene>
<dbReference type="InterPro" id="IPR014284">
    <property type="entry name" value="RNA_pol_sigma-70_dom"/>
</dbReference>
<evidence type="ECO:0000256" key="2">
    <source>
        <dbReference type="ARBA" id="ARBA00023015"/>
    </source>
</evidence>
<dbReference type="CDD" id="cd06171">
    <property type="entry name" value="Sigma70_r4"/>
    <property type="match status" value="1"/>
</dbReference>
<feature type="domain" description="RNA polymerase sigma-70 region 2" evidence="6">
    <location>
        <begin position="46"/>
        <end position="109"/>
    </location>
</feature>
<dbReference type="eggNOG" id="COG1595">
    <property type="taxonomic scope" value="Bacteria"/>
</dbReference>
<keyword evidence="3" id="KW-0731">Sigma factor</keyword>
<dbReference type="Gene3D" id="1.10.10.10">
    <property type="entry name" value="Winged helix-like DNA-binding domain superfamily/Winged helix DNA-binding domain"/>
    <property type="match status" value="1"/>
</dbReference>
<dbReference type="SUPFAM" id="SSF88659">
    <property type="entry name" value="Sigma3 and sigma4 domains of RNA polymerase sigma factors"/>
    <property type="match status" value="1"/>
</dbReference>
<evidence type="ECO:0000256" key="3">
    <source>
        <dbReference type="ARBA" id="ARBA00023082"/>
    </source>
</evidence>
<dbReference type="PANTHER" id="PTHR43133">
    <property type="entry name" value="RNA POLYMERASE ECF-TYPE SIGMA FACTO"/>
    <property type="match status" value="1"/>
</dbReference>
<dbReference type="HOGENOM" id="CLU_047691_3_4_9"/>
<dbReference type="Pfam" id="PF04542">
    <property type="entry name" value="Sigma70_r2"/>
    <property type="match status" value="1"/>
</dbReference>
<dbReference type="Gene3D" id="1.10.1740.10">
    <property type="match status" value="1"/>
</dbReference>
<evidence type="ECO:0000259" key="6">
    <source>
        <dbReference type="Pfam" id="PF04542"/>
    </source>
</evidence>
<dbReference type="InterPro" id="IPR013325">
    <property type="entry name" value="RNA_pol_sigma_r2"/>
</dbReference>
<feature type="domain" description="RNA polymerase sigma factor 70 region 4 type 2" evidence="7">
    <location>
        <begin position="151"/>
        <end position="193"/>
    </location>
</feature>
<comment type="similarity">
    <text evidence="1">Belongs to the sigma-70 factor family. ECF subfamily.</text>
</comment>
<reference evidence="9" key="1">
    <citation type="submission" date="2007-10" db="EMBL/GenBank/DDBJ databases">
        <title>Complete genome of Alkaliphilus oremlandii OhILAs.</title>
        <authorList>
            <person name="Copeland A."/>
            <person name="Lucas S."/>
            <person name="Lapidus A."/>
            <person name="Barry K."/>
            <person name="Detter J.C."/>
            <person name="Glavina del Rio T."/>
            <person name="Hammon N."/>
            <person name="Israni S."/>
            <person name="Dalin E."/>
            <person name="Tice H."/>
            <person name="Pitluck S."/>
            <person name="Chain P."/>
            <person name="Malfatti S."/>
            <person name="Shin M."/>
            <person name="Vergez L."/>
            <person name="Schmutz J."/>
            <person name="Larimer F."/>
            <person name="Land M."/>
            <person name="Hauser L."/>
            <person name="Kyrpides N."/>
            <person name="Mikhailova N."/>
            <person name="Stolz J.F."/>
            <person name="Dawson A."/>
            <person name="Fisher E."/>
            <person name="Crable B."/>
            <person name="Perera E."/>
            <person name="Lisak J."/>
            <person name="Ranganathan M."/>
            <person name="Basu P."/>
            <person name="Richardson P."/>
        </authorList>
    </citation>
    <scope>NUCLEOTIDE SEQUENCE [LARGE SCALE GENOMIC DNA]</scope>
    <source>
        <strain evidence="9">OhILAs</strain>
    </source>
</reference>
<evidence type="ECO:0000256" key="5">
    <source>
        <dbReference type="ARBA" id="ARBA00023163"/>
    </source>
</evidence>
<evidence type="ECO:0000259" key="7">
    <source>
        <dbReference type="Pfam" id="PF08281"/>
    </source>
</evidence>
<protein>
    <submittedName>
        <fullName evidence="8">RNA polymerase, sigma-24 subunit, ECF subfamily</fullName>
    </submittedName>
</protein>
<keyword evidence="5" id="KW-0804">Transcription</keyword>
<dbReference type="SUPFAM" id="SSF88946">
    <property type="entry name" value="Sigma2 domain of RNA polymerase sigma factors"/>
    <property type="match status" value="1"/>
</dbReference>
<dbReference type="KEGG" id="aoe:Clos_2764"/>
<dbReference type="Proteomes" id="UP000000269">
    <property type="component" value="Chromosome"/>
</dbReference>
<dbReference type="STRING" id="350688.Clos_2764"/>
<dbReference type="GO" id="GO:0006352">
    <property type="term" value="P:DNA-templated transcription initiation"/>
    <property type="evidence" value="ECO:0007669"/>
    <property type="project" value="InterPro"/>
</dbReference>
<keyword evidence="2" id="KW-0805">Transcription regulation</keyword>
<evidence type="ECO:0000256" key="4">
    <source>
        <dbReference type="ARBA" id="ARBA00023125"/>
    </source>
</evidence>